<reference evidence="1 2" key="1">
    <citation type="journal article" date="2022" name="New Phytol.">
        <title>Ecological generalism drives hyperdiversity of secondary metabolite gene clusters in xylarialean endophytes.</title>
        <authorList>
            <person name="Franco M.E.E."/>
            <person name="Wisecaver J.H."/>
            <person name="Arnold A.E."/>
            <person name="Ju Y.M."/>
            <person name="Slot J.C."/>
            <person name="Ahrendt S."/>
            <person name="Moore L.P."/>
            <person name="Eastman K.E."/>
            <person name="Scott K."/>
            <person name="Konkel Z."/>
            <person name="Mondo S.J."/>
            <person name="Kuo A."/>
            <person name="Hayes R.D."/>
            <person name="Haridas S."/>
            <person name="Andreopoulos B."/>
            <person name="Riley R."/>
            <person name="LaButti K."/>
            <person name="Pangilinan J."/>
            <person name="Lipzen A."/>
            <person name="Amirebrahimi M."/>
            <person name="Yan J."/>
            <person name="Adam C."/>
            <person name="Keymanesh K."/>
            <person name="Ng V."/>
            <person name="Louie K."/>
            <person name="Northen T."/>
            <person name="Drula E."/>
            <person name="Henrissat B."/>
            <person name="Hsieh H.M."/>
            <person name="Youens-Clark K."/>
            <person name="Lutzoni F."/>
            <person name="Miadlikowska J."/>
            <person name="Eastwood D.C."/>
            <person name="Hamelin R.C."/>
            <person name="Grigoriev I.V."/>
            <person name="U'Ren J.M."/>
        </authorList>
    </citation>
    <scope>NUCLEOTIDE SEQUENCE [LARGE SCALE GENOMIC DNA]</scope>
    <source>
        <strain evidence="1 2">ER1909</strain>
    </source>
</reference>
<keyword evidence="2" id="KW-1185">Reference proteome</keyword>
<comment type="caution">
    <text evidence="1">The sequence shown here is derived from an EMBL/GenBank/DDBJ whole genome shotgun (WGS) entry which is preliminary data.</text>
</comment>
<sequence length="493" mass="53198">MESTYQSLVDRVLTKWDELKTANRNTTPSSPPRLLIALAGAPGSGKTTIALEVLKRINALPEHPQTNVISADGFHLPLVTLRAMPNAIEAIARRGVAWTFDTAAIVALVRKLRSAAGREAVLAPTFDHAIKDPVEGGLTIDKDVEICIVEGNYLLCEEEPWREIAGLVDDRWLVNVDPSLARKRVAARHLAAGIETTLEAALKRTDENDLVNGQFQVAKMSASNGKNSIRNPNPPVEDSVFKALRLDGRTVIITGGAGGIGYEISRGLAEAGANLSIWYHNSKVADKLASKIAADFGVKTKTYKVDVTSYSEVEAAVNQTVKDFGRLDVMIANAGVPSKAGGLDDKVEDWDRVRAIDFDGAYYSVRAAGLVFRQQKSGVAIITASMSGHAANVPQEQSCYNAAKAGCIHLAKSLSVEWAKWGGRINSVSPGYIDTAISGDCPFEMKEEWFSLTPMKRDADPRELKGVYLYLASDASSYTTGADFVVDGGYTAR</sequence>
<accession>A0ACC0CNZ6</accession>
<protein>
    <submittedName>
        <fullName evidence="1">Uncharacterized protein</fullName>
    </submittedName>
</protein>
<evidence type="ECO:0000313" key="2">
    <source>
        <dbReference type="Proteomes" id="UP001497680"/>
    </source>
</evidence>
<evidence type="ECO:0000313" key="1">
    <source>
        <dbReference type="EMBL" id="KAI6082025.1"/>
    </source>
</evidence>
<dbReference type="EMBL" id="MU394380">
    <property type="protein sequence ID" value="KAI6082025.1"/>
    <property type="molecule type" value="Genomic_DNA"/>
</dbReference>
<organism evidence="1 2">
    <name type="scientific">Hypoxylon rubiginosum</name>
    <dbReference type="NCBI Taxonomy" id="110542"/>
    <lineage>
        <taxon>Eukaryota</taxon>
        <taxon>Fungi</taxon>
        <taxon>Dikarya</taxon>
        <taxon>Ascomycota</taxon>
        <taxon>Pezizomycotina</taxon>
        <taxon>Sordariomycetes</taxon>
        <taxon>Xylariomycetidae</taxon>
        <taxon>Xylariales</taxon>
        <taxon>Hypoxylaceae</taxon>
        <taxon>Hypoxylon</taxon>
    </lineage>
</organism>
<gene>
    <name evidence="1" type="ORF">F4821DRAFT_272735</name>
</gene>
<proteinExistence type="predicted"/>
<name>A0ACC0CNZ6_9PEZI</name>
<dbReference type="Proteomes" id="UP001497680">
    <property type="component" value="Unassembled WGS sequence"/>
</dbReference>